<dbReference type="RefSeq" id="XP_064684185.1">
    <property type="nucleotide sequence ID" value="XM_064820265.1"/>
</dbReference>
<evidence type="ECO:0000313" key="2">
    <source>
        <dbReference type="Proteomes" id="UP001304243"/>
    </source>
</evidence>
<dbReference type="Proteomes" id="UP001304243">
    <property type="component" value="Unassembled WGS sequence"/>
</dbReference>
<reference evidence="1 2" key="1">
    <citation type="submission" date="2022-11" db="EMBL/GenBank/DDBJ databases">
        <title>Mucor velutinosus strain NIH1002 WGS.</title>
        <authorList>
            <person name="Subramanian P."/>
            <person name="Mullikin J.C."/>
            <person name="Segre J.A."/>
            <person name="Zelazny A.M."/>
        </authorList>
    </citation>
    <scope>NUCLEOTIDE SEQUENCE [LARGE SCALE GENOMIC DNA]</scope>
    <source>
        <strain evidence="1 2">NIH1002</strain>
    </source>
</reference>
<dbReference type="InterPro" id="IPR029159">
    <property type="entry name" value="CA109-like"/>
</dbReference>
<dbReference type="PANTHER" id="PTHR15827:SF2">
    <property type="entry name" value="CYCLIN-DEPENDENT KINASE 2-INTERACTING PROTEIN"/>
    <property type="match status" value="1"/>
</dbReference>
<protein>
    <submittedName>
        <fullName evidence="1">Uncharacterized protein</fullName>
    </submittedName>
</protein>
<gene>
    <name evidence="1" type="ORF">ATC70_000858</name>
</gene>
<proteinExistence type="predicted"/>
<name>A0AAN7HNN8_9FUNG</name>
<dbReference type="PANTHER" id="PTHR15827">
    <property type="entry name" value="CYCLIN-DEPENDENT KINASE 2-INTERACTING PROTEIN"/>
    <property type="match status" value="1"/>
</dbReference>
<keyword evidence="2" id="KW-1185">Reference proteome</keyword>
<sequence length="204" mass="23475">MAQNSGTLQRKLTTLVEELKRACTTWEEINSHSFPVANTLTNLAIQSRYVDETQYWHPQLTMEFPNIIQKFDSKIQLLIQRQNAVLADLVEKMAKQYAKMLNIHRELLTVYERTRDSHGAAFVDQQAIYLTCPLKTYVERISTITDMFKSELNTKRSMVSAAGFSSLTTREEGMVLLSIWINQPSIVESTLQDWDDICSTEMNS</sequence>
<accession>A0AAN7HNN8</accession>
<dbReference type="Pfam" id="PF15011">
    <property type="entry name" value="CA109-like"/>
    <property type="match status" value="1"/>
</dbReference>
<comment type="caution">
    <text evidence="1">The sequence shown here is derived from an EMBL/GenBank/DDBJ whole genome shotgun (WGS) entry which is preliminary data.</text>
</comment>
<dbReference type="AlphaFoldDB" id="A0AAN7HNN8"/>
<organism evidence="1 2">
    <name type="scientific">Mucor velutinosus</name>
    <dbReference type="NCBI Taxonomy" id="708070"/>
    <lineage>
        <taxon>Eukaryota</taxon>
        <taxon>Fungi</taxon>
        <taxon>Fungi incertae sedis</taxon>
        <taxon>Mucoromycota</taxon>
        <taxon>Mucoromycotina</taxon>
        <taxon>Mucoromycetes</taxon>
        <taxon>Mucorales</taxon>
        <taxon>Mucorineae</taxon>
        <taxon>Mucoraceae</taxon>
        <taxon>Mucor</taxon>
    </lineage>
</organism>
<dbReference type="GeneID" id="89944560"/>
<evidence type="ECO:0000313" key="1">
    <source>
        <dbReference type="EMBL" id="KAK4517519.1"/>
    </source>
</evidence>
<dbReference type="EMBL" id="JASEJX010000013">
    <property type="protein sequence ID" value="KAK4517519.1"/>
    <property type="molecule type" value="Genomic_DNA"/>
</dbReference>